<dbReference type="PROSITE" id="PS50042">
    <property type="entry name" value="CNMP_BINDING_3"/>
    <property type="match status" value="1"/>
</dbReference>
<keyword evidence="3" id="KW-0010">Activator</keyword>
<dbReference type="PANTHER" id="PTHR24567:SF74">
    <property type="entry name" value="HTH-TYPE TRANSCRIPTIONAL REGULATOR ARCR"/>
    <property type="match status" value="1"/>
</dbReference>
<dbReference type="Pfam" id="PF13545">
    <property type="entry name" value="HTH_Crp_2"/>
    <property type="match status" value="1"/>
</dbReference>
<dbReference type="SMART" id="SM00419">
    <property type="entry name" value="HTH_CRP"/>
    <property type="match status" value="1"/>
</dbReference>
<dbReference type="GO" id="GO:0005829">
    <property type="term" value="C:cytosol"/>
    <property type="evidence" value="ECO:0007669"/>
    <property type="project" value="TreeGrafter"/>
</dbReference>
<dbReference type="InterPro" id="IPR018490">
    <property type="entry name" value="cNMP-bd_dom_sf"/>
</dbReference>
<accession>A0A920C940</accession>
<keyword evidence="8" id="KW-1185">Reference proteome</keyword>
<keyword evidence="4" id="KW-0804">Transcription</keyword>
<dbReference type="PROSITE" id="PS51063">
    <property type="entry name" value="HTH_CRP_2"/>
    <property type="match status" value="1"/>
</dbReference>
<dbReference type="GO" id="GO:0003677">
    <property type="term" value="F:DNA binding"/>
    <property type="evidence" value="ECO:0007669"/>
    <property type="project" value="UniProtKB-KW"/>
</dbReference>
<dbReference type="RefSeq" id="WP_160038144.1">
    <property type="nucleotide sequence ID" value="NZ_BORQ01000001.1"/>
</dbReference>
<dbReference type="Gene3D" id="2.60.120.10">
    <property type="entry name" value="Jelly Rolls"/>
    <property type="match status" value="1"/>
</dbReference>
<reference evidence="7" key="1">
    <citation type="submission" date="2021-03" db="EMBL/GenBank/DDBJ databases">
        <title>Antimicrobial resistance genes in bacteria isolated from Japanese honey, and their potential for conferring macrolide and lincosamide resistance in the American foulbrood pathogen Paenibacillus larvae.</title>
        <authorList>
            <person name="Okamoto M."/>
            <person name="Kumagai M."/>
            <person name="Kanamori H."/>
            <person name="Takamatsu D."/>
        </authorList>
    </citation>
    <scope>NUCLEOTIDE SEQUENCE</scope>
    <source>
        <strain evidence="7">J2TS6</strain>
    </source>
</reference>
<evidence type="ECO:0000256" key="4">
    <source>
        <dbReference type="ARBA" id="ARBA00023163"/>
    </source>
</evidence>
<evidence type="ECO:0000256" key="2">
    <source>
        <dbReference type="ARBA" id="ARBA00023125"/>
    </source>
</evidence>
<evidence type="ECO:0000313" key="7">
    <source>
        <dbReference type="EMBL" id="GIO29383.1"/>
    </source>
</evidence>
<dbReference type="SUPFAM" id="SSF51206">
    <property type="entry name" value="cAMP-binding domain-like"/>
    <property type="match status" value="1"/>
</dbReference>
<evidence type="ECO:0000256" key="1">
    <source>
        <dbReference type="ARBA" id="ARBA00023015"/>
    </source>
</evidence>
<dbReference type="CDD" id="cd00038">
    <property type="entry name" value="CAP_ED"/>
    <property type="match status" value="1"/>
</dbReference>
<evidence type="ECO:0000313" key="8">
    <source>
        <dbReference type="Proteomes" id="UP000679779"/>
    </source>
</evidence>
<evidence type="ECO:0000256" key="3">
    <source>
        <dbReference type="ARBA" id="ARBA00023159"/>
    </source>
</evidence>
<feature type="domain" description="HTH crp-type" evidence="6">
    <location>
        <begin position="145"/>
        <end position="218"/>
    </location>
</feature>
<keyword evidence="2" id="KW-0238">DNA-binding</keyword>
<protein>
    <recommendedName>
        <fullName evidence="9">Crp/Fnr family transcriptional regulator</fullName>
    </recommendedName>
</protein>
<dbReference type="Pfam" id="PF00027">
    <property type="entry name" value="cNMP_binding"/>
    <property type="match status" value="1"/>
</dbReference>
<feature type="domain" description="Cyclic nucleotide-binding" evidence="5">
    <location>
        <begin position="10"/>
        <end position="131"/>
    </location>
</feature>
<dbReference type="SMART" id="SM00100">
    <property type="entry name" value="cNMP"/>
    <property type="match status" value="1"/>
</dbReference>
<organism evidence="7 8">
    <name type="scientific">Paenibacillus albilobatus</name>
    <dbReference type="NCBI Taxonomy" id="2716884"/>
    <lineage>
        <taxon>Bacteria</taxon>
        <taxon>Bacillati</taxon>
        <taxon>Bacillota</taxon>
        <taxon>Bacilli</taxon>
        <taxon>Bacillales</taxon>
        <taxon>Paenibacillaceae</taxon>
        <taxon>Paenibacillus</taxon>
    </lineage>
</organism>
<evidence type="ECO:0000259" key="5">
    <source>
        <dbReference type="PROSITE" id="PS50042"/>
    </source>
</evidence>
<sequence length="247" mass="28927">MFDSVLDTSFFKDIIQDKDRGLVESKFVLRTYPKGQILYLHGEEGHEMYIIKSGALKIYRQDDSREIIFGHQFPGEAIGELEMFHHDNRRTASVAAIERTMLWAIKRQDLDELVRMYPDIMRKTIYILSERLTQADRKLEYLAFLDTRVRVANLLLDLYSNFGVETKDGLLISWKITQNHFASMIGVGRESASRVINEFQAEGLLHIKNRMFIIINLDIIQKIAKHEPSVDNERRWHSTHKYDNPVL</sequence>
<evidence type="ECO:0008006" key="9">
    <source>
        <dbReference type="Google" id="ProtNLM"/>
    </source>
</evidence>
<dbReference type="PANTHER" id="PTHR24567">
    <property type="entry name" value="CRP FAMILY TRANSCRIPTIONAL REGULATORY PROTEIN"/>
    <property type="match status" value="1"/>
</dbReference>
<dbReference type="Proteomes" id="UP000679779">
    <property type="component" value="Unassembled WGS sequence"/>
</dbReference>
<dbReference type="InterPro" id="IPR014710">
    <property type="entry name" value="RmlC-like_jellyroll"/>
</dbReference>
<dbReference type="InterPro" id="IPR000595">
    <property type="entry name" value="cNMP-bd_dom"/>
</dbReference>
<dbReference type="InterPro" id="IPR012318">
    <property type="entry name" value="HTH_CRP"/>
</dbReference>
<comment type="caution">
    <text evidence="7">The sequence shown here is derived from an EMBL/GenBank/DDBJ whole genome shotgun (WGS) entry which is preliminary data.</text>
</comment>
<dbReference type="InterPro" id="IPR050397">
    <property type="entry name" value="Env_Response_Regulators"/>
</dbReference>
<dbReference type="EMBL" id="BORQ01000001">
    <property type="protein sequence ID" value="GIO29383.1"/>
    <property type="molecule type" value="Genomic_DNA"/>
</dbReference>
<keyword evidence="1" id="KW-0805">Transcription regulation</keyword>
<dbReference type="InterPro" id="IPR036390">
    <property type="entry name" value="WH_DNA-bd_sf"/>
</dbReference>
<dbReference type="InterPro" id="IPR036388">
    <property type="entry name" value="WH-like_DNA-bd_sf"/>
</dbReference>
<dbReference type="SUPFAM" id="SSF46785">
    <property type="entry name" value="Winged helix' DNA-binding domain"/>
    <property type="match status" value="1"/>
</dbReference>
<dbReference type="GO" id="GO:0003700">
    <property type="term" value="F:DNA-binding transcription factor activity"/>
    <property type="evidence" value="ECO:0007669"/>
    <property type="project" value="TreeGrafter"/>
</dbReference>
<dbReference type="AlphaFoldDB" id="A0A920C940"/>
<dbReference type="Gene3D" id="1.10.10.10">
    <property type="entry name" value="Winged helix-like DNA-binding domain superfamily/Winged helix DNA-binding domain"/>
    <property type="match status" value="1"/>
</dbReference>
<gene>
    <name evidence="7" type="ORF">J2TS6_05240</name>
</gene>
<proteinExistence type="predicted"/>
<evidence type="ECO:0000259" key="6">
    <source>
        <dbReference type="PROSITE" id="PS51063"/>
    </source>
</evidence>
<name>A0A920C940_9BACL</name>